<comment type="caution">
    <text evidence="1">The sequence shown here is derived from an EMBL/GenBank/DDBJ whole genome shotgun (WGS) entry which is preliminary data.</text>
</comment>
<proteinExistence type="predicted"/>
<sequence length="269" mass="29762">MTFRRTTAAALDQLADVLSDRDRHIVDDLARVRVLTGEQLTRLHFADLSAASRDRTRRRVLARLVSLKLLTTLERRIGGVRAGSRGLVYALNATGQRFSAARSPGNRPRRPWTPGRLFLKHTLAVSELYVQLRALERAGELQLTTFEAEPASWHPDGSGGRLKPDAYIVVRSSDAADAYWLEQDEASEGLPTIKRKLLVYVQFARSGQVGPGGVIPRVLVSVPNEARRAAVAEVIACLPDPAFQFIHCVIYPQVVKQMSSVVNNIVDYG</sequence>
<dbReference type="InterPro" id="IPR025855">
    <property type="entry name" value="Replic_Relax"/>
</dbReference>
<protein>
    <submittedName>
        <fullName evidence="1">Replication-relaxation family protein</fullName>
    </submittedName>
</protein>
<evidence type="ECO:0000313" key="2">
    <source>
        <dbReference type="Proteomes" id="UP001304298"/>
    </source>
</evidence>
<dbReference type="Proteomes" id="UP001304298">
    <property type="component" value="Unassembled WGS sequence"/>
</dbReference>
<gene>
    <name evidence="1" type="ORF">VA596_04390</name>
</gene>
<accession>A0ABU5QZ45</accession>
<keyword evidence="2" id="KW-1185">Reference proteome</keyword>
<dbReference type="Pfam" id="PF13814">
    <property type="entry name" value="Replic_Relax"/>
    <property type="match status" value="1"/>
</dbReference>
<reference evidence="1 2" key="1">
    <citation type="submission" date="2023-12" db="EMBL/GenBank/DDBJ databases">
        <title>Amycolatopsis sp. V23-08.</title>
        <authorList>
            <person name="Somphong A."/>
        </authorList>
    </citation>
    <scope>NUCLEOTIDE SEQUENCE [LARGE SCALE GENOMIC DNA]</scope>
    <source>
        <strain evidence="1 2">V23-08</strain>
    </source>
</reference>
<dbReference type="RefSeq" id="WP_323323852.1">
    <property type="nucleotide sequence ID" value="NZ_JAYFSI010000001.1"/>
</dbReference>
<evidence type="ECO:0000313" key="1">
    <source>
        <dbReference type="EMBL" id="MEA5358764.1"/>
    </source>
</evidence>
<dbReference type="EMBL" id="JAYFSI010000001">
    <property type="protein sequence ID" value="MEA5358764.1"/>
    <property type="molecule type" value="Genomic_DNA"/>
</dbReference>
<name>A0ABU5QZ45_9PSEU</name>
<organism evidence="1 2">
    <name type="scientific">Amycolatopsis heterodermiae</name>
    <dbReference type="NCBI Taxonomy" id="3110235"/>
    <lineage>
        <taxon>Bacteria</taxon>
        <taxon>Bacillati</taxon>
        <taxon>Actinomycetota</taxon>
        <taxon>Actinomycetes</taxon>
        <taxon>Pseudonocardiales</taxon>
        <taxon>Pseudonocardiaceae</taxon>
        <taxon>Amycolatopsis</taxon>
    </lineage>
</organism>